<dbReference type="EMBL" id="JABCMA010001259">
    <property type="protein sequence ID" value="NMR77979.1"/>
    <property type="molecule type" value="Genomic_DNA"/>
</dbReference>
<dbReference type="Gene3D" id="3.30.70.1440">
    <property type="entry name" value="Multidrug efflux transporter AcrB pore domain"/>
    <property type="match status" value="1"/>
</dbReference>
<accession>A0A7Y0R3A9</accession>
<name>A0A7Y0R3A9_VIBAL</name>
<feature type="non-terminal residue" evidence="1">
    <location>
        <position position="1"/>
    </location>
</feature>
<dbReference type="AlphaFoldDB" id="A0A7Y0R3A9"/>
<dbReference type="InterPro" id="IPR027463">
    <property type="entry name" value="AcrB_DN_DC_subdom"/>
</dbReference>
<dbReference type="RefSeq" id="WP_169630066.1">
    <property type="nucleotide sequence ID" value="NZ_JABCMA010001259.1"/>
</dbReference>
<sequence length="140" mass="15756">ISNLVTRGDDWLKEAFPDAEPRFRALKLATKDKFAVEVRFSGPDETVLHQLAAEAKTIFASNPYAKYIRDDWRQESKVLKPILNQDKMRQAGINRADVAFALKRASDGMPLGQMNLNDELIPIQLRGTSQNMASLETLPV</sequence>
<organism evidence="1 2">
    <name type="scientific">Vibrio alginolyticus</name>
    <dbReference type="NCBI Taxonomy" id="663"/>
    <lineage>
        <taxon>Bacteria</taxon>
        <taxon>Pseudomonadati</taxon>
        <taxon>Pseudomonadota</taxon>
        <taxon>Gammaproteobacteria</taxon>
        <taxon>Vibrionales</taxon>
        <taxon>Vibrionaceae</taxon>
        <taxon>Vibrio</taxon>
    </lineage>
</organism>
<dbReference type="PANTHER" id="PTHR32063">
    <property type="match status" value="1"/>
</dbReference>
<dbReference type="PANTHER" id="PTHR32063:SF18">
    <property type="entry name" value="CATION EFFLUX SYSTEM PROTEIN"/>
    <property type="match status" value="1"/>
</dbReference>
<evidence type="ECO:0000313" key="1">
    <source>
        <dbReference type="EMBL" id="NMR77979.1"/>
    </source>
</evidence>
<evidence type="ECO:0000313" key="2">
    <source>
        <dbReference type="Proteomes" id="UP000565155"/>
    </source>
</evidence>
<protein>
    <submittedName>
        <fullName evidence="1">Efflux RND transporter permease subunit</fullName>
    </submittedName>
</protein>
<dbReference type="GO" id="GO:0042910">
    <property type="term" value="F:xenobiotic transmembrane transporter activity"/>
    <property type="evidence" value="ECO:0007669"/>
    <property type="project" value="TreeGrafter"/>
</dbReference>
<comment type="caution">
    <text evidence="1">The sequence shown here is derived from an EMBL/GenBank/DDBJ whole genome shotgun (WGS) entry which is preliminary data.</text>
</comment>
<gene>
    <name evidence="1" type="ORF">HKB35_30840</name>
</gene>
<reference evidence="1 2" key="1">
    <citation type="submission" date="2020-04" db="EMBL/GenBank/DDBJ databases">
        <title>Whole-genome sequencing of Vibrio spp. from China reveals different genetic environments of blaCTX-M-14 among diverse lineages.</title>
        <authorList>
            <person name="Zheng Z."/>
            <person name="Ye L."/>
            <person name="Chen S."/>
        </authorList>
    </citation>
    <scope>NUCLEOTIDE SEQUENCE [LARGE SCALE GENOMIC DNA]</scope>
    <source>
        <strain evidence="1 2">Vb1636</strain>
    </source>
</reference>
<dbReference type="GO" id="GO:0005886">
    <property type="term" value="C:plasma membrane"/>
    <property type="evidence" value="ECO:0007669"/>
    <property type="project" value="TreeGrafter"/>
</dbReference>
<dbReference type="Gene3D" id="3.30.2090.10">
    <property type="entry name" value="Multidrug efflux transporter AcrB TolC docking domain, DN and DC subdomains"/>
    <property type="match status" value="1"/>
</dbReference>
<dbReference type="InterPro" id="IPR001036">
    <property type="entry name" value="Acrflvin-R"/>
</dbReference>
<proteinExistence type="predicted"/>
<dbReference type="Proteomes" id="UP000565155">
    <property type="component" value="Unassembled WGS sequence"/>
</dbReference>
<feature type="non-terminal residue" evidence="1">
    <location>
        <position position="140"/>
    </location>
</feature>
<dbReference type="SUPFAM" id="SSF82714">
    <property type="entry name" value="Multidrug efflux transporter AcrB TolC docking domain, DN and DC subdomains"/>
    <property type="match status" value="1"/>
</dbReference>
<dbReference type="Pfam" id="PF00873">
    <property type="entry name" value="ACR_tran"/>
    <property type="match status" value="1"/>
</dbReference>
<dbReference type="Gene3D" id="3.30.70.1430">
    <property type="entry name" value="Multidrug efflux transporter AcrB pore domain"/>
    <property type="match status" value="1"/>
</dbReference>